<organism evidence="24 25">
    <name type="scientific">Cetraspora pellucida</name>
    <dbReference type="NCBI Taxonomy" id="1433469"/>
    <lineage>
        <taxon>Eukaryota</taxon>
        <taxon>Fungi</taxon>
        <taxon>Fungi incertae sedis</taxon>
        <taxon>Mucoromycota</taxon>
        <taxon>Glomeromycotina</taxon>
        <taxon>Glomeromycetes</taxon>
        <taxon>Diversisporales</taxon>
        <taxon>Gigasporaceae</taxon>
        <taxon>Cetraspora</taxon>
    </lineage>
</organism>
<keyword evidence="14" id="KW-0325">Glycoprotein</keyword>
<dbReference type="CDD" id="cd10952">
    <property type="entry name" value="CE4_MrCDA_like"/>
    <property type="match status" value="1"/>
</dbReference>
<protein>
    <recommendedName>
        <fullName evidence="20">chitin deacetylase</fullName>
        <ecNumber evidence="20">3.5.1.41</ecNumber>
    </recommendedName>
</protein>
<dbReference type="FunFam" id="3.20.20.370:FF:000004">
    <property type="entry name" value="Related to Chitin deacetylase"/>
    <property type="match status" value="1"/>
</dbReference>
<keyword evidence="9" id="KW-0479">Metal-binding</keyword>
<evidence type="ECO:0000256" key="1">
    <source>
        <dbReference type="ARBA" id="ARBA00001941"/>
    </source>
</evidence>
<dbReference type="SUPFAM" id="SSF52047">
    <property type="entry name" value="RNI-like"/>
    <property type="match status" value="1"/>
</dbReference>
<name>A0A9N9DNC1_9GLOM</name>
<evidence type="ECO:0000256" key="3">
    <source>
        <dbReference type="ARBA" id="ARBA00004609"/>
    </source>
</evidence>
<dbReference type="Pfam" id="PF01522">
    <property type="entry name" value="Polysacc_deac_1"/>
    <property type="match status" value="1"/>
</dbReference>
<comment type="catalytic activity">
    <reaction evidence="21">
        <text>[(1-&gt;4)-N-acetyl-beta-D-glucosaminyl](n) + n H2O = chitosan + n acetate</text>
        <dbReference type="Rhea" id="RHEA:10464"/>
        <dbReference type="Rhea" id="RHEA-COMP:9593"/>
        <dbReference type="Rhea" id="RHEA-COMP:9597"/>
        <dbReference type="ChEBI" id="CHEBI:15377"/>
        <dbReference type="ChEBI" id="CHEBI:17029"/>
        <dbReference type="ChEBI" id="CHEBI:30089"/>
        <dbReference type="ChEBI" id="CHEBI:57704"/>
        <dbReference type="EC" id="3.5.1.41"/>
    </reaction>
    <physiologicalReaction direction="left-to-right" evidence="21">
        <dbReference type="Rhea" id="RHEA:10465"/>
    </physiologicalReaction>
</comment>
<dbReference type="GO" id="GO:0009272">
    <property type="term" value="P:fungal-type cell wall biogenesis"/>
    <property type="evidence" value="ECO:0007669"/>
    <property type="project" value="UniProtKB-ARBA"/>
</dbReference>
<keyword evidence="10" id="KW-0732">Signal</keyword>
<keyword evidence="16" id="KW-0170">Cobalt</keyword>
<evidence type="ECO:0000256" key="15">
    <source>
        <dbReference type="ARBA" id="ARBA00023277"/>
    </source>
</evidence>
<dbReference type="SUPFAM" id="SSF88713">
    <property type="entry name" value="Glycoside hydrolase/deacetylase"/>
    <property type="match status" value="1"/>
</dbReference>
<dbReference type="Gene3D" id="3.20.20.370">
    <property type="entry name" value="Glycoside hydrolase/deacetylase"/>
    <property type="match status" value="1"/>
</dbReference>
<dbReference type="GO" id="GO:0006032">
    <property type="term" value="P:chitin catabolic process"/>
    <property type="evidence" value="ECO:0007669"/>
    <property type="project" value="UniProtKB-KW"/>
</dbReference>
<evidence type="ECO:0000256" key="10">
    <source>
        <dbReference type="ARBA" id="ARBA00022729"/>
    </source>
</evidence>
<comment type="cofactor">
    <cofactor evidence="1">
        <name>Co(2+)</name>
        <dbReference type="ChEBI" id="CHEBI:48828"/>
    </cofactor>
</comment>
<feature type="transmembrane region" description="Helical" evidence="22">
    <location>
        <begin position="532"/>
        <end position="557"/>
    </location>
</feature>
<gene>
    <name evidence="24" type="ORF">CPELLU_LOCUS8910</name>
</gene>
<dbReference type="InterPro" id="IPR050248">
    <property type="entry name" value="Polysacc_deacetylase_ArnD"/>
</dbReference>
<evidence type="ECO:0000256" key="18">
    <source>
        <dbReference type="ARBA" id="ARBA00023316"/>
    </source>
</evidence>
<evidence type="ECO:0000256" key="9">
    <source>
        <dbReference type="ARBA" id="ARBA00022723"/>
    </source>
</evidence>
<dbReference type="GO" id="GO:0000272">
    <property type="term" value="P:polysaccharide catabolic process"/>
    <property type="evidence" value="ECO:0007669"/>
    <property type="project" value="UniProtKB-KW"/>
</dbReference>
<evidence type="ECO:0000256" key="22">
    <source>
        <dbReference type="SAM" id="Phobius"/>
    </source>
</evidence>
<keyword evidence="15" id="KW-0119">Carbohydrate metabolism</keyword>
<dbReference type="PANTHER" id="PTHR10587">
    <property type="entry name" value="GLYCOSYL TRANSFERASE-RELATED"/>
    <property type="match status" value="1"/>
</dbReference>
<dbReference type="GO" id="GO:0004099">
    <property type="term" value="F:chitin deacetylase activity"/>
    <property type="evidence" value="ECO:0007669"/>
    <property type="project" value="UniProtKB-EC"/>
</dbReference>
<reference evidence="24" key="1">
    <citation type="submission" date="2021-06" db="EMBL/GenBank/DDBJ databases">
        <authorList>
            <person name="Kallberg Y."/>
            <person name="Tangrot J."/>
            <person name="Rosling A."/>
        </authorList>
    </citation>
    <scope>NUCLEOTIDE SEQUENCE</scope>
    <source>
        <strain evidence="24">FL966</strain>
    </source>
</reference>
<proteinExistence type="inferred from homology"/>
<keyword evidence="12" id="KW-0146">Chitin degradation</keyword>
<evidence type="ECO:0000256" key="20">
    <source>
        <dbReference type="ARBA" id="ARBA00024056"/>
    </source>
</evidence>
<dbReference type="GO" id="GO:0071555">
    <property type="term" value="P:cell wall organization"/>
    <property type="evidence" value="ECO:0007669"/>
    <property type="project" value="UniProtKB-KW"/>
</dbReference>
<keyword evidence="8" id="KW-0336">GPI-anchor</keyword>
<keyword evidence="22" id="KW-0812">Transmembrane</keyword>
<evidence type="ECO:0000256" key="17">
    <source>
        <dbReference type="ARBA" id="ARBA00023288"/>
    </source>
</evidence>
<dbReference type="GO" id="GO:0005886">
    <property type="term" value="C:plasma membrane"/>
    <property type="evidence" value="ECO:0007669"/>
    <property type="project" value="UniProtKB-SubCell"/>
</dbReference>
<evidence type="ECO:0000256" key="13">
    <source>
        <dbReference type="ARBA" id="ARBA00023136"/>
    </source>
</evidence>
<keyword evidence="13 22" id="KW-0472">Membrane</keyword>
<dbReference type="GO" id="GO:0046872">
    <property type="term" value="F:metal ion binding"/>
    <property type="evidence" value="ECO:0007669"/>
    <property type="project" value="UniProtKB-KW"/>
</dbReference>
<keyword evidence="25" id="KW-1185">Reference proteome</keyword>
<feature type="transmembrane region" description="Helical" evidence="22">
    <location>
        <begin position="500"/>
        <end position="520"/>
    </location>
</feature>
<evidence type="ECO:0000256" key="14">
    <source>
        <dbReference type="ARBA" id="ARBA00023180"/>
    </source>
</evidence>
<evidence type="ECO:0000256" key="12">
    <source>
        <dbReference type="ARBA" id="ARBA00023024"/>
    </source>
</evidence>
<dbReference type="PANTHER" id="PTHR10587:SF98">
    <property type="entry name" value="CHITIN DEACETYLASE"/>
    <property type="match status" value="1"/>
</dbReference>
<evidence type="ECO:0000256" key="4">
    <source>
        <dbReference type="ARBA" id="ARBA00010973"/>
    </source>
</evidence>
<comment type="caution">
    <text evidence="24">The sequence shown here is derived from an EMBL/GenBank/DDBJ whole genome shotgun (WGS) entry which is preliminary data.</text>
</comment>
<evidence type="ECO:0000313" key="24">
    <source>
        <dbReference type="EMBL" id="CAG8642136.1"/>
    </source>
</evidence>
<dbReference type="OrthoDB" id="407355at2759"/>
<keyword evidence="7" id="KW-0964">Secreted</keyword>
<dbReference type="Proteomes" id="UP000789759">
    <property type="component" value="Unassembled WGS sequence"/>
</dbReference>
<keyword evidence="17" id="KW-0449">Lipoprotein</keyword>
<evidence type="ECO:0000313" key="25">
    <source>
        <dbReference type="Proteomes" id="UP000789759"/>
    </source>
</evidence>
<sequence length="924" mass="106611">MDQIFALEYFDAIFRFLPTNKDLYSCLLVNKHWATCAVPILWEAPFRIKGTYIPSPKVIKTYLAFIPDNTFHRLKYKRRIGLLITGSPCFKYPSFLKELSYDQFIKAAIANNCCKDIILELLKILCVRLRRFGTYSCLNHHSENLDNIGSLVLPHFSKYTSIFNGLTYLNCSYKWPMQKTQLFNAMSKNCHNIENLKVSIYYDNEGIALAALIRSQKHLKKFSLINGNQFASFPVQALVSQNHSLNYIAFKDMHRNHILGKGRFFNYSICQLNSNDINILAQCTNIRKIKFKHCEGLNSYVFLPLSTAFSYLTSLEYSYGTYNVYDYATPIMLLSDLIMTSCHTLKSIILEWHSHNYIDITKLVKIITQYVISLECLKIPLYTLDQLVLIHQKQNQLKRLEIHIYKRISPYYVLFLLANVPLKSLEHSIQLYFDCYENFKLKFYQLNQIFESIFYKSNRIVNFSLYLRNGLSAEKMLLRNYPRLKINFLFDLAIEDSVDILYYFCGFIKFLITFNEPFGIEKSFSSADREKIDMFVAFSQVLCFQSFIMLSILLFFLETLITTAIAQQQCVPYASNYSFTTGYPPIWQKPTSLIFNTDEFKKLNSSIDWTKVPNIPPRKLINGALDRSTYPITDPDCWWSYNLCTTPKAPGLQPDIYMCPEPGTWGISFDDGPNCTHNVFYDYLKANNQNATMFFIGSNVADLPYEAQRAHRDKHHLCVHTWSHQYMTTLTNDEALAELFYTRKVMKEVIGITSRCWRPPFGDCDDRIRAIAQQLNLTTIIWNLDSNDWNMVPAGVKQPAEIDGIFQSFVDMGLNGTFSKTGAIALQHELNNGTMSKAIEWYPKLKSAYKHIVPIATCMNITHPYEESNITYPSFAEYIGTQGNNGGTSNNNNPTKKSSSVSISSYSSLISRVIAILIAVYLAF</sequence>
<evidence type="ECO:0000256" key="16">
    <source>
        <dbReference type="ARBA" id="ARBA00023285"/>
    </source>
</evidence>
<evidence type="ECO:0000256" key="5">
    <source>
        <dbReference type="ARBA" id="ARBA00022475"/>
    </source>
</evidence>
<evidence type="ECO:0000256" key="7">
    <source>
        <dbReference type="ARBA" id="ARBA00022525"/>
    </source>
</evidence>
<dbReference type="GO" id="GO:0098552">
    <property type="term" value="C:side of membrane"/>
    <property type="evidence" value="ECO:0007669"/>
    <property type="project" value="UniProtKB-KW"/>
</dbReference>
<evidence type="ECO:0000256" key="8">
    <source>
        <dbReference type="ARBA" id="ARBA00022622"/>
    </source>
</evidence>
<keyword evidence="11" id="KW-0378">Hydrolase</keyword>
<dbReference type="EMBL" id="CAJVQA010006528">
    <property type="protein sequence ID" value="CAG8642136.1"/>
    <property type="molecule type" value="Genomic_DNA"/>
</dbReference>
<dbReference type="PROSITE" id="PS51677">
    <property type="entry name" value="NODB"/>
    <property type="match status" value="1"/>
</dbReference>
<dbReference type="AlphaFoldDB" id="A0A9N9DNC1"/>
<accession>A0A9N9DNC1</accession>
<evidence type="ECO:0000256" key="21">
    <source>
        <dbReference type="ARBA" id="ARBA00048494"/>
    </source>
</evidence>
<comment type="similarity">
    <text evidence="4">Belongs to the polysaccharide deacetylase family.</text>
</comment>
<keyword evidence="18" id="KW-0961">Cell wall biogenesis/degradation</keyword>
<keyword evidence="19" id="KW-0624">Polysaccharide degradation</keyword>
<dbReference type="EC" id="3.5.1.41" evidence="20"/>
<evidence type="ECO:0000256" key="11">
    <source>
        <dbReference type="ARBA" id="ARBA00022801"/>
    </source>
</evidence>
<keyword evidence="22" id="KW-1133">Transmembrane helix</keyword>
<keyword evidence="5" id="KW-1003">Cell membrane</keyword>
<comment type="subcellular location">
    <subcellularLocation>
        <location evidence="3">Cell membrane</location>
        <topology evidence="3">Lipid-anchor</topology>
        <topology evidence="3">GPI-anchor</topology>
    </subcellularLocation>
    <subcellularLocation>
        <location evidence="2">Secreted</location>
        <location evidence="2">Cell wall</location>
    </subcellularLocation>
</comment>
<keyword evidence="6" id="KW-0134">Cell wall</keyword>
<evidence type="ECO:0000256" key="19">
    <source>
        <dbReference type="ARBA" id="ARBA00023326"/>
    </source>
</evidence>
<feature type="domain" description="NodB homology" evidence="23">
    <location>
        <begin position="663"/>
        <end position="858"/>
    </location>
</feature>
<evidence type="ECO:0000256" key="2">
    <source>
        <dbReference type="ARBA" id="ARBA00004191"/>
    </source>
</evidence>
<evidence type="ECO:0000256" key="6">
    <source>
        <dbReference type="ARBA" id="ARBA00022512"/>
    </source>
</evidence>
<dbReference type="InterPro" id="IPR002509">
    <property type="entry name" value="NODB_dom"/>
</dbReference>
<dbReference type="InterPro" id="IPR011330">
    <property type="entry name" value="Glyco_hydro/deAcase_b/a-brl"/>
</dbReference>
<evidence type="ECO:0000259" key="23">
    <source>
        <dbReference type="PROSITE" id="PS51677"/>
    </source>
</evidence>